<feature type="region of interest" description="Disordered" evidence="1">
    <location>
        <begin position="1"/>
        <end position="54"/>
    </location>
</feature>
<organism evidence="2 3">
    <name type="scientific">Cylicostephanus goldi</name>
    <name type="common">Nematode worm</name>
    <dbReference type="NCBI Taxonomy" id="71465"/>
    <lineage>
        <taxon>Eukaryota</taxon>
        <taxon>Metazoa</taxon>
        <taxon>Ecdysozoa</taxon>
        <taxon>Nematoda</taxon>
        <taxon>Chromadorea</taxon>
        <taxon>Rhabditida</taxon>
        <taxon>Rhabditina</taxon>
        <taxon>Rhabditomorpha</taxon>
        <taxon>Strongyloidea</taxon>
        <taxon>Strongylidae</taxon>
        <taxon>Cylicostephanus</taxon>
    </lineage>
</organism>
<feature type="compositionally biased region" description="Basic and acidic residues" evidence="1">
    <location>
        <begin position="11"/>
        <end position="20"/>
    </location>
</feature>
<evidence type="ECO:0000313" key="3">
    <source>
        <dbReference type="Proteomes" id="UP000271889"/>
    </source>
</evidence>
<accession>A0A3P7PWG5</accession>
<dbReference type="AlphaFoldDB" id="A0A3P7PWG5"/>
<name>A0A3P7PWG5_CYLGO</name>
<evidence type="ECO:0000256" key="1">
    <source>
        <dbReference type="SAM" id="MobiDB-lite"/>
    </source>
</evidence>
<dbReference type="Proteomes" id="UP000271889">
    <property type="component" value="Unassembled WGS sequence"/>
</dbReference>
<evidence type="ECO:0000313" key="2">
    <source>
        <dbReference type="EMBL" id="VDN22426.1"/>
    </source>
</evidence>
<sequence>MSLAMLHLRKPHDPQGRRYPQDYGPSFPRGDEAGSRGLPAVGGGAQDWPPKTSAQPTVFPINKSINVNIISIKLHSSTYRVEMEKVRAINPLEWDKELNLAGLNLALR</sequence>
<dbReference type="EMBL" id="UYRV01106471">
    <property type="protein sequence ID" value="VDN22426.1"/>
    <property type="molecule type" value="Genomic_DNA"/>
</dbReference>
<proteinExistence type="predicted"/>
<gene>
    <name evidence="2" type="ORF">CGOC_LOCUS9291</name>
</gene>
<protein>
    <submittedName>
        <fullName evidence="2">Uncharacterized protein</fullName>
    </submittedName>
</protein>
<reference evidence="2 3" key="1">
    <citation type="submission" date="2018-11" db="EMBL/GenBank/DDBJ databases">
        <authorList>
            <consortium name="Pathogen Informatics"/>
        </authorList>
    </citation>
    <scope>NUCLEOTIDE SEQUENCE [LARGE SCALE GENOMIC DNA]</scope>
</reference>
<keyword evidence="3" id="KW-1185">Reference proteome</keyword>